<keyword evidence="4" id="KW-1185">Reference proteome</keyword>
<dbReference type="InterPro" id="IPR015421">
    <property type="entry name" value="PyrdxlP-dep_Trfase_major"/>
</dbReference>
<keyword evidence="3" id="KW-0456">Lyase</keyword>
<evidence type="ECO:0000259" key="2">
    <source>
        <dbReference type="Pfam" id="PF00266"/>
    </source>
</evidence>
<dbReference type="PANTHER" id="PTHR43586">
    <property type="entry name" value="CYSTEINE DESULFURASE"/>
    <property type="match status" value="1"/>
</dbReference>
<dbReference type="Gene3D" id="3.40.640.10">
    <property type="entry name" value="Type I PLP-dependent aspartate aminotransferase-like (Major domain)"/>
    <property type="match status" value="1"/>
</dbReference>
<reference evidence="4" key="1">
    <citation type="submission" date="2017-01" db="EMBL/GenBank/DDBJ databases">
        <authorList>
            <person name="Varghese N."/>
            <person name="Submissions S."/>
        </authorList>
    </citation>
    <scope>NUCLEOTIDE SEQUENCE [LARGE SCALE GENOMIC DNA]</scope>
    <source>
        <strain evidence="4">CGMCC 1.7737</strain>
    </source>
</reference>
<protein>
    <submittedName>
        <fullName evidence="3">Selenocysteine lyase/Cysteine desulfurase</fullName>
    </submittedName>
</protein>
<dbReference type="Gene3D" id="3.90.1150.10">
    <property type="entry name" value="Aspartate Aminotransferase, domain 1"/>
    <property type="match status" value="1"/>
</dbReference>
<name>A0A1N7EP39_9EURY</name>
<evidence type="ECO:0000313" key="3">
    <source>
        <dbReference type="EMBL" id="SIR89867.1"/>
    </source>
</evidence>
<gene>
    <name evidence="3" type="ORF">SAMN05421858_4460</name>
</gene>
<dbReference type="InterPro" id="IPR015424">
    <property type="entry name" value="PyrdxlP-dep_Trfase"/>
</dbReference>
<feature type="domain" description="Aminotransferase class V" evidence="2">
    <location>
        <begin position="70"/>
        <end position="420"/>
    </location>
</feature>
<dbReference type="EMBL" id="FTNO01000006">
    <property type="protein sequence ID" value="SIR89867.1"/>
    <property type="molecule type" value="Genomic_DNA"/>
</dbReference>
<organism evidence="3 4">
    <name type="scientific">Haladaptatus litoreus</name>
    <dbReference type="NCBI Taxonomy" id="553468"/>
    <lineage>
        <taxon>Archaea</taxon>
        <taxon>Methanobacteriati</taxon>
        <taxon>Methanobacteriota</taxon>
        <taxon>Stenosarchaea group</taxon>
        <taxon>Halobacteria</taxon>
        <taxon>Halobacteriales</taxon>
        <taxon>Haladaptataceae</taxon>
        <taxon>Haladaptatus</taxon>
    </lineage>
</organism>
<evidence type="ECO:0000313" key="4">
    <source>
        <dbReference type="Proteomes" id="UP000186914"/>
    </source>
</evidence>
<dbReference type="Pfam" id="PF00266">
    <property type="entry name" value="Aminotran_5"/>
    <property type="match status" value="1"/>
</dbReference>
<accession>A0A1N7EP39</accession>
<dbReference type="InterPro" id="IPR015422">
    <property type="entry name" value="PyrdxlP-dep_Trfase_small"/>
</dbReference>
<proteinExistence type="predicted"/>
<evidence type="ECO:0000256" key="1">
    <source>
        <dbReference type="ARBA" id="ARBA00022898"/>
    </source>
</evidence>
<keyword evidence="1" id="KW-0663">Pyridoxal phosphate</keyword>
<dbReference type="Proteomes" id="UP000186914">
    <property type="component" value="Unassembled WGS sequence"/>
</dbReference>
<sequence>MSRSFTYEGIRCVDSSFCCDRAFFVSSWMMREQNPRRNYTLFLLGIGSEQGLMMRDDFKDDFALTEDVAYLDAANIGLVPEPVIETATEIFADIARGGTRELNEQREAMVYDNLREESAALFGCTPDNVAVFSSTTEALNVIAWSLDLGNGTIISTDVEFPSVTYPWIRIARTQDLDVVLVESENWIVPEETLLSRITADTAVVVLSHVEYLTGQRFDLQRIIEHAHEMGAIVVVDGIQAAGYLPLDLQEMGVDVYITGSYKWLLAPFGAAVVYINEDLRTDLEPAFVGWRSVEEMWNLDATTLTYAPAARKFEYSTSAYDVKLAMAESIKYLRTIGIENIYDHNRELVTMLRQEVRNIEGTEIITPGTEGSRLTFSVDDMEGAEIERRLQNLSRPIEVSIRSGLIRVSPHIYNTEADIQYAIEQFKEILEGR</sequence>
<dbReference type="PANTHER" id="PTHR43586:SF8">
    <property type="entry name" value="CYSTEINE DESULFURASE 1, CHLOROPLASTIC"/>
    <property type="match status" value="1"/>
</dbReference>
<dbReference type="AlphaFoldDB" id="A0A1N7EP39"/>
<dbReference type="SUPFAM" id="SSF53383">
    <property type="entry name" value="PLP-dependent transferases"/>
    <property type="match status" value="1"/>
</dbReference>
<dbReference type="InterPro" id="IPR000192">
    <property type="entry name" value="Aminotrans_V_dom"/>
</dbReference>
<dbReference type="GO" id="GO:0016829">
    <property type="term" value="F:lyase activity"/>
    <property type="evidence" value="ECO:0007669"/>
    <property type="project" value="UniProtKB-KW"/>
</dbReference>